<dbReference type="InterPro" id="IPR011701">
    <property type="entry name" value="MFS"/>
</dbReference>
<dbReference type="GO" id="GO:0016020">
    <property type="term" value="C:membrane"/>
    <property type="evidence" value="ECO:0007669"/>
    <property type="project" value="UniProtKB-SubCell"/>
</dbReference>
<evidence type="ECO:0000256" key="5">
    <source>
        <dbReference type="SAM" id="Phobius"/>
    </source>
</evidence>
<keyword evidence="7" id="KW-1185">Reference proteome</keyword>
<name>A0A6P8YXE6_THRPL</name>
<feature type="transmembrane region" description="Helical" evidence="5">
    <location>
        <begin position="118"/>
        <end position="141"/>
    </location>
</feature>
<evidence type="ECO:0000313" key="8">
    <source>
        <dbReference type="RefSeq" id="XP_034242275.1"/>
    </source>
</evidence>
<dbReference type="Gene3D" id="1.20.1250.20">
    <property type="entry name" value="MFS general substrate transporter like domains"/>
    <property type="match status" value="1"/>
</dbReference>
<organism evidence="8">
    <name type="scientific">Thrips palmi</name>
    <name type="common">Melon thrips</name>
    <dbReference type="NCBI Taxonomy" id="161013"/>
    <lineage>
        <taxon>Eukaryota</taxon>
        <taxon>Metazoa</taxon>
        <taxon>Ecdysozoa</taxon>
        <taxon>Arthropoda</taxon>
        <taxon>Hexapoda</taxon>
        <taxon>Insecta</taxon>
        <taxon>Pterygota</taxon>
        <taxon>Neoptera</taxon>
        <taxon>Paraneoptera</taxon>
        <taxon>Thysanoptera</taxon>
        <taxon>Terebrantia</taxon>
        <taxon>Thripoidea</taxon>
        <taxon>Thripidae</taxon>
        <taxon>Thrips</taxon>
    </lineage>
</organism>
<keyword evidence="3 5" id="KW-1133">Transmembrane helix</keyword>
<gene>
    <name evidence="8" type="primary">LOC117645861</name>
</gene>
<dbReference type="GO" id="GO:0006820">
    <property type="term" value="P:monoatomic anion transport"/>
    <property type="evidence" value="ECO:0007669"/>
    <property type="project" value="TreeGrafter"/>
</dbReference>
<dbReference type="PANTHER" id="PTHR11662">
    <property type="entry name" value="SOLUTE CARRIER FAMILY 17"/>
    <property type="match status" value="1"/>
</dbReference>
<feature type="domain" description="Major facilitator superfamily (MFS) profile" evidence="6">
    <location>
        <begin position="18"/>
        <end position="250"/>
    </location>
</feature>
<accession>A0A6P8YXE6</accession>
<dbReference type="AlphaFoldDB" id="A0A6P8YXE6"/>
<feature type="transmembrane region" description="Helical" evidence="5">
    <location>
        <begin position="64"/>
        <end position="81"/>
    </location>
</feature>
<protein>
    <submittedName>
        <fullName evidence="8">Vesicular glutamate transporter 3-like</fullName>
    </submittedName>
</protein>
<dbReference type="SUPFAM" id="SSF103473">
    <property type="entry name" value="MFS general substrate transporter"/>
    <property type="match status" value="1"/>
</dbReference>
<feature type="transmembrane region" description="Helical" evidence="5">
    <location>
        <begin position="153"/>
        <end position="177"/>
    </location>
</feature>
<dbReference type="PANTHER" id="PTHR11662:SF280">
    <property type="entry name" value="FI21844P1-RELATED"/>
    <property type="match status" value="1"/>
</dbReference>
<reference evidence="8" key="1">
    <citation type="submission" date="2025-08" db="UniProtKB">
        <authorList>
            <consortium name="RefSeq"/>
        </authorList>
    </citation>
    <scope>IDENTIFICATION</scope>
    <source>
        <tissue evidence="8">Total insect</tissue>
    </source>
</reference>
<dbReference type="InParanoid" id="A0A6P8YXE6"/>
<evidence type="ECO:0000313" key="7">
    <source>
        <dbReference type="Proteomes" id="UP000515158"/>
    </source>
</evidence>
<dbReference type="GO" id="GO:0022857">
    <property type="term" value="F:transmembrane transporter activity"/>
    <property type="evidence" value="ECO:0007669"/>
    <property type="project" value="InterPro"/>
</dbReference>
<evidence type="ECO:0000259" key="6">
    <source>
        <dbReference type="PROSITE" id="PS50850"/>
    </source>
</evidence>
<dbReference type="KEGG" id="tpal:117645861"/>
<dbReference type="InterPro" id="IPR020846">
    <property type="entry name" value="MFS_dom"/>
</dbReference>
<dbReference type="RefSeq" id="XP_034242275.1">
    <property type="nucleotide sequence ID" value="XM_034386384.1"/>
</dbReference>
<feature type="transmembrane region" description="Helical" evidence="5">
    <location>
        <begin position="93"/>
        <end position="112"/>
    </location>
</feature>
<feature type="transmembrane region" description="Helical" evidence="5">
    <location>
        <begin position="20"/>
        <end position="44"/>
    </location>
</feature>
<dbReference type="InterPro" id="IPR050382">
    <property type="entry name" value="MFS_Na/Anion_cotransporter"/>
</dbReference>
<dbReference type="Pfam" id="PF07690">
    <property type="entry name" value="MFS_1"/>
    <property type="match status" value="1"/>
</dbReference>
<keyword evidence="4 5" id="KW-0472">Membrane</keyword>
<comment type="subcellular location">
    <subcellularLocation>
        <location evidence="1">Membrane</location>
        <topology evidence="1">Multi-pass membrane protein</topology>
    </subcellularLocation>
</comment>
<feature type="transmembrane region" description="Helical" evidence="5">
    <location>
        <begin position="183"/>
        <end position="202"/>
    </location>
</feature>
<dbReference type="OrthoDB" id="2985014at2759"/>
<evidence type="ECO:0000256" key="1">
    <source>
        <dbReference type="ARBA" id="ARBA00004141"/>
    </source>
</evidence>
<dbReference type="Proteomes" id="UP000515158">
    <property type="component" value="Unplaced"/>
</dbReference>
<sequence length="250" mass="26504">MKDALHAAAAKRWGWRHVEVLVLFAALSTAITHRVCLSVAVVDMTAPDNGDGQQRFDWLPAEKSTVLGCFLWGYMLSQVAGGTLSSRGGATRILTAALFLSGALTALVPLAATTGGWAAVAGLRVATGVVQCVYPTSYTLLGRWVPLAERSRAGALILASQPVGNVVAMASSGWLAYAWGWPSVFYVFGGLGLLAAIMVFLVSEDSPETHPRISAEEREYIVQPSTTASTLMETNSSLVWRSSDSQVSSV</sequence>
<dbReference type="GeneID" id="117645861"/>
<evidence type="ECO:0000256" key="2">
    <source>
        <dbReference type="ARBA" id="ARBA00022692"/>
    </source>
</evidence>
<dbReference type="InterPro" id="IPR036259">
    <property type="entry name" value="MFS_trans_sf"/>
</dbReference>
<keyword evidence="2 5" id="KW-0812">Transmembrane</keyword>
<proteinExistence type="predicted"/>
<evidence type="ECO:0000256" key="3">
    <source>
        <dbReference type="ARBA" id="ARBA00022989"/>
    </source>
</evidence>
<evidence type="ECO:0000256" key="4">
    <source>
        <dbReference type="ARBA" id="ARBA00023136"/>
    </source>
</evidence>
<dbReference type="PROSITE" id="PS50850">
    <property type="entry name" value="MFS"/>
    <property type="match status" value="1"/>
</dbReference>